<evidence type="ECO:0000313" key="9">
    <source>
        <dbReference type="Proteomes" id="UP000199228"/>
    </source>
</evidence>
<dbReference type="RefSeq" id="WP_090174361.1">
    <property type="nucleotide sequence ID" value="NZ_FMXR01000016.1"/>
</dbReference>
<evidence type="ECO:0000256" key="1">
    <source>
        <dbReference type="ARBA" id="ARBA00008936"/>
    </source>
</evidence>
<evidence type="ECO:0000259" key="5">
    <source>
        <dbReference type="Pfam" id="PF00006"/>
    </source>
</evidence>
<keyword evidence="2 4" id="KW-0813">Transport</keyword>
<accession>A0A1G6C7H4</accession>
<evidence type="ECO:0000259" key="7">
    <source>
        <dbReference type="Pfam" id="PF22919"/>
    </source>
</evidence>
<dbReference type="GO" id="GO:0042777">
    <property type="term" value="P:proton motive force-driven plasma membrane ATP synthesis"/>
    <property type="evidence" value="ECO:0007669"/>
    <property type="project" value="UniProtKB-UniRule"/>
</dbReference>
<keyword evidence="3 4" id="KW-0406">Ion transport</keyword>
<dbReference type="Pfam" id="PF02874">
    <property type="entry name" value="ATP-synt_ab_N"/>
    <property type="match status" value="1"/>
</dbReference>
<gene>
    <name evidence="4" type="primary">atpB</name>
    <name evidence="8" type="ORF">SAMN02910417_02149</name>
</gene>
<keyword evidence="9" id="KW-1185">Reference proteome</keyword>
<dbReference type="SUPFAM" id="SSF52540">
    <property type="entry name" value="P-loop containing nucleoside triphosphate hydrolases"/>
    <property type="match status" value="1"/>
</dbReference>
<dbReference type="OrthoDB" id="9802718at2"/>
<dbReference type="CDD" id="cd01135">
    <property type="entry name" value="V_A-ATPase_B"/>
    <property type="match status" value="1"/>
</dbReference>
<organism evidence="8 9">
    <name type="scientific">Eubacterium oxidoreducens</name>
    <dbReference type="NCBI Taxonomy" id="1732"/>
    <lineage>
        <taxon>Bacteria</taxon>
        <taxon>Bacillati</taxon>
        <taxon>Bacillota</taxon>
        <taxon>Clostridia</taxon>
        <taxon>Eubacteriales</taxon>
        <taxon>Eubacteriaceae</taxon>
        <taxon>Eubacterium</taxon>
    </lineage>
</organism>
<dbReference type="Proteomes" id="UP000199228">
    <property type="component" value="Unassembled WGS sequence"/>
</dbReference>
<reference evidence="8 9" key="1">
    <citation type="submission" date="2016-10" db="EMBL/GenBank/DDBJ databases">
        <authorList>
            <person name="de Groot N.N."/>
        </authorList>
    </citation>
    <scope>NUCLEOTIDE SEQUENCE [LARGE SCALE GENOMIC DNA]</scope>
    <source>
        <strain evidence="8 9">DSM 3217</strain>
    </source>
</reference>
<dbReference type="InterPro" id="IPR000194">
    <property type="entry name" value="ATPase_F1/V1/A1_a/bsu_nucl-bd"/>
</dbReference>
<dbReference type="GO" id="GO:0005524">
    <property type="term" value="F:ATP binding"/>
    <property type="evidence" value="ECO:0007669"/>
    <property type="project" value="UniProtKB-UniRule"/>
</dbReference>
<name>A0A1G6C7H4_EUBOX</name>
<dbReference type="AlphaFoldDB" id="A0A1G6C7H4"/>
<dbReference type="InterPro" id="IPR020003">
    <property type="entry name" value="ATPase_a/bsu_AS"/>
</dbReference>
<dbReference type="STRING" id="1732.SAMN02910417_02149"/>
<feature type="domain" description="ATPase F1/V1/A1 complex alpha/beta subunit nucleotide-binding" evidence="5">
    <location>
        <begin position="131"/>
        <end position="349"/>
    </location>
</feature>
<dbReference type="InterPro" id="IPR022879">
    <property type="entry name" value="V-ATPase_su_B/beta"/>
</dbReference>
<dbReference type="PIRSF" id="PIRSF039114">
    <property type="entry name" value="V-ATPsynth_beta/V-ATPase_B"/>
    <property type="match status" value="1"/>
</dbReference>
<keyword evidence="4" id="KW-0066">ATP synthesis</keyword>
<protein>
    <recommendedName>
        <fullName evidence="4">V-type ATP synthase beta chain</fullName>
    </recommendedName>
    <alternativeName>
        <fullName evidence="4">V-ATPase subunit B</fullName>
    </alternativeName>
</protein>
<proteinExistence type="inferred from homology"/>
<dbReference type="PANTHER" id="PTHR43389:SF4">
    <property type="entry name" value="V-TYPE PROTON ATPASE SUBUNIT B"/>
    <property type="match status" value="1"/>
</dbReference>
<comment type="function">
    <text evidence="4">Produces ATP from ADP in the presence of a proton gradient across the membrane. The V-type beta chain is a regulatory subunit.</text>
</comment>
<dbReference type="InterPro" id="IPR004100">
    <property type="entry name" value="ATPase_F1/V1/A1_a/bsu_N"/>
</dbReference>
<dbReference type="Gene3D" id="3.40.50.12240">
    <property type="match status" value="1"/>
</dbReference>
<dbReference type="CDD" id="cd18112">
    <property type="entry name" value="ATP-synt_V_A-type_beta_C"/>
    <property type="match status" value="1"/>
</dbReference>
<dbReference type="EMBL" id="FMXR01000016">
    <property type="protein sequence ID" value="SDB28817.1"/>
    <property type="molecule type" value="Genomic_DNA"/>
</dbReference>
<dbReference type="NCBIfam" id="NF003235">
    <property type="entry name" value="PRK04196.1"/>
    <property type="match status" value="1"/>
</dbReference>
<dbReference type="Pfam" id="PF00006">
    <property type="entry name" value="ATP-synt_ab"/>
    <property type="match status" value="1"/>
</dbReference>
<evidence type="ECO:0000256" key="2">
    <source>
        <dbReference type="ARBA" id="ARBA00022448"/>
    </source>
</evidence>
<comment type="similarity">
    <text evidence="1 4">Belongs to the ATPase alpha/beta chains family.</text>
</comment>
<dbReference type="InterPro" id="IPR027417">
    <property type="entry name" value="P-loop_NTPase"/>
</dbReference>
<dbReference type="PANTHER" id="PTHR43389">
    <property type="entry name" value="V-TYPE PROTON ATPASE SUBUNIT B"/>
    <property type="match status" value="1"/>
</dbReference>
<dbReference type="Pfam" id="PF22919">
    <property type="entry name" value="ATP-synt_VA_C"/>
    <property type="match status" value="1"/>
</dbReference>
<keyword evidence="4" id="KW-0375">Hydrogen ion transport</keyword>
<dbReference type="PROSITE" id="PS00152">
    <property type="entry name" value="ATPASE_ALPHA_BETA"/>
    <property type="match status" value="1"/>
</dbReference>
<dbReference type="HAMAP" id="MF_00310">
    <property type="entry name" value="ATP_synth_B_arch"/>
    <property type="match status" value="1"/>
</dbReference>
<dbReference type="GO" id="GO:0046933">
    <property type="term" value="F:proton-transporting ATP synthase activity, rotational mechanism"/>
    <property type="evidence" value="ECO:0007669"/>
    <property type="project" value="UniProtKB-UniRule"/>
</dbReference>
<feature type="domain" description="ATPase F1/V1/A1 complex alpha/beta subunit N-terminal" evidence="6">
    <location>
        <begin position="8"/>
        <end position="74"/>
    </location>
</feature>
<evidence type="ECO:0000256" key="3">
    <source>
        <dbReference type="ARBA" id="ARBA00023065"/>
    </source>
</evidence>
<evidence type="ECO:0000313" key="8">
    <source>
        <dbReference type="EMBL" id="SDB28817.1"/>
    </source>
</evidence>
<sequence length="457" mass="50905">MPKEYRTIQEVAGPLMLVKGVSNVSYDELGEIELSSGERRRCKVLEINGDEALVQLFESATGINLASSKVRFFGRSLELGVSEDMLGRVFDGMGNPIDGGPEILPDMRMDINGLPMNPAARNYPSEFIQTGVSAIDGLNTLVRGQKLPIFSASGLPHANLAAQIARQAKVRGKDEKFAVVFAAMGITFEESNFFIDSFKETGAIDRTVLFINLANDPAVERISTPRMALTAAEYLAFEKDMHVLVIMTDITNYADSLREVSAARKEVPGRRGYPGYMYTDLATMYERAGRQRGKEGSITMIPILTMPEDDKTHPIPDLTGYITEGQIILSRELYRKGVQPPIDVLPSLSRLKDKGIGEGKTRRDHANTMNQLFSAYARGKEAKELMVILGEAALSEIDIVYAKFADEFEKTYVSQGYNADRSIEETLDIGWDLLRILPRSELKRIDDDILDEYYDKK</sequence>
<evidence type="ECO:0000256" key="4">
    <source>
        <dbReference type="HAMAP-Rule" id="MF_00310"/>
    </source>
</evidence>
<feature type="domain" description="ATP synthase A/B type C-terminal" evidence="7">
    <location>
        <begin position="354"/>
        <end position="454"/>
    </location>
</feature>
<evidence type="ECO:0000259" key="6">
    <source>
        <dbReference type="Pfam" id="PF02874"/>
    </source>
</evidence>
<dbReference type="CDD" id="cd18118">
    <property type="entry name" value="ATP-synt_V_A-type_beta_N"/>
    <property type="match status" value="1"/>
</dbReference>
<dbReference type="InterPro" id="IPR055190">
    <property type="entry name" value="ATP-synt_VA_C"/>
</dbReference>